<reference evidence="2" key="1">
    <citation type="submission" date="2025-08" db="UniProtKB">
        <authorList>
            <consortium name="Ensembl"/>
        </authorList>
    </citation>
    <scope>IDENTIFICATION</scope>
</reference>
<dbReference type="Ensembl" id="ENSSOCT00000023798.1">
    <property type="protein sequence ID" value="ENSSOCP00000023218.1"/>
    <property type="gene ID" value="ENSSOCG00000017158.1"/>
</dbReference>
<feature type="region of interest" description="Disordered" evidence="1">
    <location>
        <begin position="250"/>
        <end position="308"/>
    </location>
</feature>
<protein>
    <submittedName>
        <fullName evidence="2">Uncharacterized protein</fullName>
    </submittedName>
</protein>
<reference evidence="2" key="2">
    <citation type="submission" date="2025-09" db="UniProtKB">
        <authorList>
            <consortium name="Ensembl"/>
        </authorList>
    </citation>
    <scope>IDENTIFICATION</scope>
</reference>
<dbReference type="GO" id="GO:0016197">
    <property type="term" value="P:endosomal transport"/>
    <property type="evidence" value="ECO:0007669"/>
    <property type="project" value="InterPro"/>
</dbReference>
<dbReference type="GO" id="GO:0000724">
    <property type="term" value="P:double-strand break repair via homologous recombination"/>
    <property type="evidence" value="ECO:0007669"/>
    <property type="project" value="InterPro"/>
</dbReference>
<dbReference type="GO" id="GO:0005829">
    <property type="term" value="C:cytosol"/>
    <property type="evidence" value="ECO:0007669"/>
    <property type="project" value="TreeGrafter"/>
</dbReference>
<proteinExistence type="predicted"/>
<organism evidence="2 3">
    <name type="scientific">Strix occidentalis caurina</name>
    <name type="common">northern spotted owl</name>
    <dbReference type="NCBI Taxonomy" id="311401"/>
    <lineage>
        <taxon>Eukaryota</taxon>
        <taxon>Metazoa</taxon>
        <taxon>Chordata</taxon>
        <taxon>Craniata</taxon>
        <taxon>Vertebrata</taxon>
        <taxon>Euteleostomi</taxon>
        <taxon>Archelosauria</taxon>
        <taxon>Archosauria</taxon>
        <taxon>Dinosauria</taxon>
        <taxon>Saurischia</taxon>
        <taxon>Theropoda</taxon>
        <taxon>Coelurosauria</taxon>
        <taxon>Aves</taxon>
        <taxon>Neognathae</taxon>
        <taxon>Neoaves</taxon>
        <taxon>Telluraves</taxon>
        <taxon>Strigiformes</taxon>
        <taxon>Strigidae</taxon>
        <taxon>Strix</taxon>
    </lineage>
</organism>
<dbReference type="InterPro" id="IPR029392">
    <property type="entry name" value="AP-5_subunit_s1"/>
</dbReference>
<accession>A0A8D0G262</accession>
<feature type="compositionally biased region" description="Polar residues" evidence="1">
    <location>
        <begin position="156"/>
        <end position="169"/>
    </location>
</feature>
<feature type="region of interest" description="Disordered" evidence="1">
    <location>
        <begin position="156"/>
        <end position="177"/>
    </location>
</feature>
<dbReference type="GO" id="GO:0030119">
    <property type="term" value="C:AP-type membrane coat adaptor complex"/>
    <property type="evidence" value="ECO:0007669"/>
    <property type="project" value="InterPro"/>
</dbReference>
<dbReference type="Proteomes" id="UP000694551">
    <property type="component" value="Unplaced"/>
</dbReference>
<feature type="region of interest" description="Disordered" evidence="1">
    <location>
        <begin position="1"/>
        <end position="88"/>
    </location>
</feature>
<keyword evidence="3" id="KW-1185">Reference proteome</keyword>
<dbReference type="PANTHER" id="PTHR16120">
    <property type="entry name" value="AP-5 COMPLEX SUBUNIT SIGMA-1"/>
    <property type="match status" value="1"/>
</dbReference>
<evidence type="ECO:0000256" key="1">
    <source>
        <dbReference type="SAM" id="MobiDB-lite"/>
    </source>
</evidence>
<sequence>MPPLPGCPSSLPHPAHQPLPANQRAARVTLANHDAPLSRAAGRRQAPRPLSAPTNPRRPSLPHRPITALPPRCANPSRAPAQPLTNRAGRYRPSCLTCRAEGRGRGGVAMVRAFLLLALGGRDPPGPAPPGTPRQRLRRKEQLMAVARQVVSQCRLLQSSSGRPSSPQLPQLPDEPISLQDAPGGLFRLPPGDPFPEGVTVAWLSFLALAFALVCDPQENLALAEITLRRLAPRLHTSLRLLGPGADVLLRGPSSPPAPRSQGEGTDPARLWDPHNVGAVAPRSMPAEAGRAEGLGGPPRVPWGGLWG</sequence>
<evidence type="ECO:0000313" key="2">
    <source>
        <dbReference type="Ensembl" id="ENSSOCP00000023218.1"/>
    </source>
</evidence>
<dbReference type="PANTHER" id="PTHR16120:SF0">
    <property type="entry name" value="AP-5 COMPLEX SUBUNIT SIGMA-1"/>
    <property type="match status" value="1"/>
</dbReference>
<dbReference type="GO" id="GO:0005770">
    <property type="term" value="C:late endosome"/>
    <property type="evidence" value="ECO:0007669"/>
    <property type="project" value="TreeGrafter"/>
</dbReference>
<evidence type="ECO:0000313" key="3">
    <source>
        <dbReference type="Proteomes" id="UP000694551"/>
    </source>
</evidence>
<dbReference type="GO" id="GO:0005764">
    <property type="term" value="C:lysosome"/>
    <property type="evidence" value="ECO:0007669"/>
    <property type="project" value="TreeGrafter"/>
</dbReference>
<name>A0A8D0G262_STROC</name>
<dbReference type="AlphaFoldDB" id="A0A8D0G262"/>
<dbReference type="Pfam" id="PF15001">
    <property type="entry name" value="AP-5_subunit_s1"/>
    <property type="match status" value="1"/>
</dbReference>